<evidence type="ECO:0000256" key="3">
    <source>
        <dbReference type="SAM" id="SignalP"/>
    </source>
</evidence>
<dbReference type="SUPFAM" id="SSF53187">
    <property type="entry name" value="Zn-dependent exopeptidases"/>
    <property type="match status" value="1"/>
</dbReference>
<protein>
    <submittedName>
        <fullName evidence="5">GBS Bsp-like repeat-containing protein</fullName>
    </submittedName>
</protein>
<comment type="caution">
    <text evidence="5">The sequence shown here is derived from an EMBL/GenBank/DDBJ whole genome shotgun (WGS) entry which is preliminary data.</text>
</comment>
<feature type="domain" description="MurNAc-LAA" evidence="4">
    <location>
        <begin position="813"/>
        <end position="941"/>
    </location>
</feature>
<accession>A0ABS0ZH51</accession>
<dbReference type="InterPro" id="IPR002508">
    <property type="entry name" value="MurNAc-LAA_cat"/>
</dbReference>
<dbReference type="SMART" id="SM00646">
    <property type="entry name" value="Ami_3"/>
    <property type="match status" value="1"/>
</dbReference>
<evidence type="ECO:0000313" key="6">
    <source>
        <dbReference type="Proteomes" id="UP000653045"/>
    </source>
</evidence>
<feature type="region of interest" description="Disordered" evidence="2">
    <location>
        <begin position="43"/>
        <end position="125"/>
    </location>
</feature>
<proteinExistence type="predicted"/>
<dbReference type="RefSeq" id="WP_199574890.1">
    <property type="nucleotide sequence ID" value="NZ_JAENBO010000001.1"/>
</dbReference>
<dbReference type="PANTHER" id="PTHR30404">
    <property type="entry name" value="N-ACETYLMURAMOYL-L-ALANINE AMIDASE"/>
    <property type="match status" value="1"/>
</dbReference>
<feature type="chain" id="PRO_5046187804" evidence="3">
    <location>
        <begin position="29"/>
        <end position="948"/>
    </location>
</feature>
<name>A0ABS0ZH51_9STRE</name>
<keyword evidence="3" id="KW-0732">Signal</keyword>
<dbReference type="CDD" id="cd02696">
    <property type="entry name" value="MurNAc-LAA"/>
    <property type="match status" value="1"/>
</dbReference>
<dbReference type="Gene3D" id="3.40.630.40">
    <property type="entry name" value="Zn-dependent exopeptidases"/>
    <property type="match status" value="1"/>
</dbReference>
<dbReference type="Pfam" id="PF08481">
    <property type="entry name" value="GBS_Bsp-like"/>
    <property type="match status" value="6"/>
</dbReference>
<evidence type="ECO:0000313" key="5">
    <source>
        <dbReference type="EMBL" id="MBJ8325331.1"/>
    </source>
</evidence>
<feature type="compositionally biased region" description="Low complexity" evidence="2">
    <location>
        <begin position="67"/>
        <end position="81"/>
    </location>
</feature>
<dbReference type="PANTHER" id="PTHR30404:SF0">
    <property type="entry name" value="N-ACETYLMURAMOYL-L-ALANINE AMIDASE AMIC"/>
    <property type="match status" value="1"/>
</dbReference>
<keyword evidence="1" id="KW-0378">Hydrolase</keyword>
<dbReference type="Proteomes" id="UP000653045">
    <property type="component" value="Unassembled WGS sequence"/>
</dbReference>
<evidence type="ECO:0000259" key="4">
    <source>
        <dbReference type="SMART" id="SM00646"/>
    </source>
</evidence>
<evidence type="ECO:0000256" key="1">
    <source>
        <dbReference type="ARBA" id="ARBA00022801"/>
    </source>
</evidence>
<evidence type="ECO:0000256" key="2">
    <source>
        <dbReference type="SAM" id="MobiDB-lite"/>
    </source>
</evidence>
<dbReference type="Gene3D" id="2.60.40.3760">
    <property type="match status" value="6"/>
</dbReference>
<gene>
    <name evidence="5" type="ORF">JHK62_01380</name>
</gene>
<keyword evidence="6" id="KW-1185">Reference proteome</keyword>
<dbReference type="InterPro" id="IPR050695">
    <property type="entry name" value="N-acetylmuramoyl_amidase_3"/>
</dbReference>
<feature type="compositionally biased region" description="Polar residues" evidence="2">
    <location>
        <begin position="46"/>
        <end position="66"/>
    </location>
</feature>
<feature type="signal peptide" evidence="3">
    <location>
        <begin position="1"/>
        <end position="28"/>
    </location>
</feature>
<reference evidence="5 6" key="1">
    <citation type="journal article" date="2021" name="Int. J. Syst. Evol. Microbiol.">
        <title>Streptococcus vicugnae sp. nov., isolated from faeces of alpacas (Vicugna pacos) and cattle (Bos taurus), Streptococcus zalophi sp. nov., and Streptococcus pacificus sp. nov., isolated from respiratory tract of California sea lions (Zalophus californianus).</title>
        <authorList>
            <person name="Volokhov D.V."/>
            <person name="Zagorodnyaya T.A."/>
            <person name="Shen Z."/>
            <person name="Blom J."/>
            <person name="Furtak V.A."/>
            <person name="Eisenberg T."/>
            <person name="Fan P."/>
            <person name="Jeong K.C."/>
            <person name="Gao Y."/>
            <person name="Zhang S."/>
            <person name="Amselle M."/>
        </authorList>
    </citation>
    <scope>NUCLEOTIDE SEQUENCE [LARGE SCALE GENOMIC DNA]</scope>
    <source>
        <strain evidence="5 6">CSL7591</strain>
    </source>
</reference>
<dbReference type="Pfam" id="PF01520">
    <property type="entry name" value="Amidase_3"/>
    <property type="match status" value="1"/>
</dbReference>
<sequence>MMLFSKKKWTVILPIATSILLYPSMVLADDTITQVEVPKVEEVVSNEPSTSQTILETSLVSPSDLNSSQENKSSDELSSSEKVSKEEAVSVEDTTSSVSDTEEVNASKEEQELINNNSNGKNEEEIANRDNEATNASGFRAKPGTANAEVVTDVSEGTTGLRLQYQREIPQQTSILFAVWTDKNGQDDLKWYRAETGGVAYVSYENHKSYGLYHVHTYANQSGRMIGLNATTITIKEPTPKVQITKADDNHYRINVSDVPQTIKSIVVPIWSDKNGQDDLKWYQAKQLSPTQYETLINVKDHKNDFGFYHVHLYGYSEITKSLIGLMATPGFKHENKQEETYAKVSLQGYNKNNSTFSVVVDASQSTKTPRYVRVAVWSEAKGQDDLKWYTPAISNNKATTQVDIANHSNTSDFYIVHVYTDYSDGKTIGTDLGKHYINRPQPANKISSKLTSQGIEIKLTSDSIKDLRQIRFAVWSDDKGQDDLKWYAANSNGVATANYTNHKGYGTYHIHTYVTQSGQLKGLKADKLTISKPNIKVAINKLSATNYEVVVSDVPLYLSGIVTPVWSDNKGQDDLKWEKAAKISSTSYKSIIDVRNHHFDSGHYSVHIYGYNQLEGNRLVGLSASPGFNVKKVEQGKITAVVTNHKPNEGTLDVLISETPTSPKIKSVRVAAWSESKQENLSWYVSDSVRNGSIVVHVNQANHQHKKGNYTVHAYVTNTDGQEIGFNLGNHMLNSNIKGSASQGNYDVINRVVYLDAGHGGRDPGAAYFGHSEKELTTIMQNLVRQRLEKEGYKVVTTRESEDVYVDLLDRSKKSNASNSDLFLSMHFNASVNSSISGIETYMYKYYQEYPSRINKTYHNNPERLARSQVLANAIQSETVKRTGAPDRGVRRETFAVLRETTAPAVLVELGYLSNRSENNKVIQPSYQAKLADGIVAGIKKYYRTYQ</sequence>
<organism evidence="5 6">
    <name type="scientific">Streptococcus pacificus</name>
    <dbReference type="NCBI Taxonomy" id="2740577"/>
    <lineage>
        <taxon>Bacteria</taxon>
        <taxon>Bacillati</taxon>
        <taxon>Bacillota</taxon>
        <taxon>Bacilli</taxon>
        <taxon>Lactobacillales</taxon>
        <taxon>Streptococcaceae</taxon>
        <taxon>Streptococcus</taxon>
    </lineage>
</organism>
<dbReference type="InterPro" id="IPR013688">
    <property type="entry name" value="GBS_Bsp-like"/>
</dbReference>
<dbReference type="EMBL" id="JAENBO010000001">
    <property type="protein sequence ID" value="MBJ8325331.1"/>
    <property type="molecule type" value="Genomic_DNA"/>
</dbReference>